<dbReference type="Gene3D" id="2.60.40.1390">
    <property type="entry name" value="NDT80 DNA-binding domain"/>
    <property type="match status" value="1"/>
</dbReference>
<dbReference type="GO" id="GO:0051321">
    <property type="term" value="P:meiotic cell cycle"/>
    <property type="evidence" value="ECO:0007669"/>
    <property type="project" value="TreeGrafter"/>
</dbReference>
<dbReference type="GO" id="GO:0045944">
    <property type="term" value="P:positive regulation of transcription by RNA polymerase II"/>
    <property type="evidence" value="ECO:0007669"/>
    <property type="project" value="TreeGrafter"/>
</dbReference>
<gene>
    <name evidence="5" type="ORF">K469DRAFT_485268</name>
</gene>
<dbReference type="PANTHER" id="PTHR35144:SF2">
    <property type="entry name" value="MEIOSIS-SPECIFIC TRANSCRIPTION FACTOR NDT80"/>
    <property type="match status" value="1"/>
</dbReference>
<dbReference type="Pfam" id="PF05224">
    <property type="entry name" value="NDT80_PhoG"/>
    <property type="match status" value="1"/>
</dbReference>
<feature type="region of interest" description="Disordered" evidence="3">
    <location>
        <begin position="110"/>
        <end position="131"/>
    </location>
</feature>
<feature type="DNA-binding region" description="NDT80" evidence="2">
    <location>
        <begin position="1"/>
        <end position="240"/>
    </location>
</feature>
<organism evidence="5 6">
    <name type="scientific">Zopfia rhizophila CBS 207.26</name>
    <dbReference type="NCBI Taxonomy" id="1314779"/>
    <lineage>
        <taxon>Eukaryota</taxon>
        <taxon>Fungi</taxon>
        <taxon>Dikarya</taxon>
        <taxon>Ascomycota</taxon>
        <taxon>Pezizomycotina</taxon>
        <taxon>Dothideomycetes</taxon>
        <taxon>Dothideomycetes incertae sedis</taxon>
        <taxon>Zopfiaceae</taxon>
        <taxon>Zopfia</taxon>
    </lineage>
</organism>
<dbReference type="InterPro" id="IPR052605">
    <property type="entry name" value="Fungal_trans_regulator"/>
</dbReference>
<evidence type="ECO:0000313" key="5">
    <source>
        <dbReference type="EMBL" id="KAF2181242.1"/>
    </source>
</evidence>
<evidence type="ECO:0000259" key="4">
    <source>
        <dbReference type="PROSITE" id="PS51517"/>
    </source>
</evidence>
<keyword evidence="1 2" id="KW-0238">DNA-binding</keyword>
<dbReference type="PANTHER" id="PTHR35144">
    <property type="entry name" value="MEIOSIS-SPECIFIC TRANSCRIPTION FACTOR NDT80"/>
    <property type="match status" value="1"/>
</dbReference>
<name>A0A6A6DS78_9PEZI</name>
<accession>A0A6A6DS78</accession>
<evidence type="ECO:0000256" key="2">
    <source>
        <dbReference type="PROSITE-ProRule" id="PRU00850"/>
    </source>
</evidence>
<feature type="domain" description="NDT80" evidence="4">
    <location>
        <begin position="1"/>
        <end position="240"/>
    </location>
</feature>
<feature type="non-terminal residue" evidence="5">
    <location>
        <position position="250"/>
    </location>
</feature>
<dbReference type="Proteomes" id="UP000800200">
    <property type="component" value="Unassembled WGS sequence"/>
</dbReference>
<dbReference type="OrthoDB" id="2288358at2759"/>
<dbReference type="InterPro" id="IPR024061">
    <property type="entry name" value="NDT80_DNA-bd_dom"/>
</dbReference>
<dbReference type="EMBL" id="ML994653">
    <property type="protein sequence ID" value="KAF2181242.1"/>
    <property type="molecule type" value="Genomic_DNA"/>
</dbReference>
<dbReference type="GO" id="GO:0000228">
    <property type="term" value="C:nuclear chromosome"/>
    <property type="evidence" value="ECO:0007669"/>
    <property type="project" value="TreeGrafter"/>
</dbReference>
<dbReference type="GO" id="GO:0003700">
    <property type="term" value="F:DNA-binding transcription factor activity"/>
    <property type="evidence" value="ECO:0007669"/>
    <property type="project" value="UniProtKB-UniRule"/>
</dbReference>
<dbReference type="GO" id="GO:0003677">
    <property type="term" value="F:DNA binding"/>
    <property type="evidence" value="ECO:0007669"/>
    <property type="project" value="UniProtKB-KW"/>
</dbReference>
<protein>
    <submittedName>
        <fullName evidence="5">p53-like transcription factor</fullName>
    </submittedName>
</protein>
<dbReference type="InterPro" id="IPR037141">
    <property type="entry name" value="NDT80_DNA-bd_dom_sf"/>
</dbReference>
<reference evidence="5" key="1">
    <citation type="journal article" date="2020" name="Stud. Mycol.">
        <title>101 Dothideomycetes genomes: a test case for predicting lifestyles and emergence of pathogens.</title>
        <authorList>
            <person name="Haridas S."/>
            <person name="Albert R."/>
            <person name="Binder M."/>
            <person name="Bloem J."/>
            <person name="Labutti K."/>
            <person name="Salamov A."/>
            <person name="Andreopoulos B."/>
            <person name="Baker S."/>
            <person name="Barry K."/>
            <person name="Bills G."/>
            <person name="Bluhm B."/>
            <person name="Cannon C."/>
            <person name="Castanera R."/>
            <person name="Culley D."/>
            <person name="Daum C."/>
            <person name="Ezra D."/>
            <person name="Gonzalez J."/>
            <person name="Henrissat B."/>
            <person name="Kuo A."/>
            <person name="Liang C."/>
            <person name="Lipzen A."/>
            <person name="Lutzoni F."/>
            <person name="Magnuson J."/>
            <person name="Mondo S."/>
            <person name="Nolan M."/>
            <person name="Ohm R."/>
            <person name="Pangilinan J."/>
            <person name="Park H.-J."/>
            <person name="Ramirez L."/>
            <person name="Alfaro M."/>
            <person name="Sun H."/>
            <person name="Tritt A."/>
            <person name="Yoshinaga Y."/>
            <person name="Zwiers L.-H."/>
            <person name="Turgeon B."/>
            <person name="Goodwin S."/>
            <person name="Spatafora J."/>
            <person name="Crous P."/>
            <person name="Grigoriev I."/>
        </authorList>
    </citation>
    <scope>NUCLEOTIDE SEQUENCE</scope>
    <source>
        <strain evidence="5">CBS 207.26</strain>
    </source>
</reference>
<evidence type="ECO:0000256" key="3">
    <source>
        <dbReference type="SAM" id="MobiDB-lite"/>
    </source>
</evidence>
<evidence type="ECO:0000256" key="1">
    <source>
        <dbReference type="ARBA" id="ARBA00023125"/>
    </source>
</evidence>
<evidence type="ECO:0000313" key="6">
    <source>
        <dbReference type="Proteomes" id="UP000800200"/>
    </source>
</evidence>
<feature type="non-terminal residue" evidence="5">
    <location>
        <position position="1"/>
    </location>
</feature>
<proteinExistence type="predicted"/>
<dbReference type="InterPro" id="IPR008967">
    <property type="entry name" value="p53-like_TF_DNA-bd_sf"/>
</dbReference>
<dbReference type="PROSITE" id="PS51517">
    <property type="entry name" value="NDT80"/>
    <property type="match status" value="1"/>
</dbReference>
<dbReference type="SUPFAM" id="SSF49417">
    <property type="entry name" value="p53-like transcription factors"/>
    <property type="match status" value="1"/>
</dbReference>
<keyword evidence="6" id="KW-1185">Reference proteome</keyword>
<sequence length="250" mass="27645">NAPSFNAQENYINITCEGSTITPTIEAEIQKGFFWSSDRVWTCYRRNYFAVSVSFGLTPWVANGHLYLNRGGRKGPERIQSMAMSLSATNGATGNSIELIQRTLKRDKGPQLPMKKELLSPTPPGKSHNDHTYGIGSFHTTTVMAGPQLPLQTEADQSYQYSPASHSGSAHQYTFERIQFKSATANNGKRGAQQPYYHLVVELWANVQNLQEPRWVKIATRSSPPVVVIGRSPGYFPKEGPRTAGARSPG</sequence>
<dbReference type="AlphaFoldDB" id="A0A6A6DS78"/>